<reference evidence="2 3" key="1">
    <citation type="journal article" date="2016" name="Genome Biol. Evol.">
        <title>Gene Family Evolution Reflects Adaptation to Soil Environmental Stressors in the Genome of the Collembolan Orchesella cincta.</title>
        <authorList>
            <person name="Faddeeva-Vakhrusheva A."/>
            <person name="Derks M.F."/>
            <person name="Anvar S.Y."/>
            <person name="Agamennone V."/>
            <person name="Suring W."/>
            <person name="Smit S."/>
            <person name="van Straalen N.M."/>
            <person name="Roelofs D."/>
        </authorList>
    </citation>
    <scope>NUCLEOTIDE SEQUENCE [LARGE SCALE GENOMIC DNA]</scope>
    <source>
        <tissue evidence="2">Mixed pool</tissue>
    </source>
</reference>
<name>A0A1D2MVM6_ORCCI</name>
<sequence>MICILISTNRRTMSEPVEETITAEENIKVEIDGEEKANTKMVEVENLEQSDVATAENMLEEDDTNIADAETAETGSHSGTAEEEGATANEKQLESEVAVDENGDNDGFLVLEEDDLDDSNEVNDPNVNGDEDNMEDTMQDDVANTNDQQIEDNGCCDHASENILLRRAILELSERQTVLEEFIEVEYEEKFGKFMKNRERLVNIMGLEDEQDVTTTPVDGKRKSKSAELVGLLKVIKAQASASNSDKSRGTRIPTSTSSRQPSSSSRTAGGATNRDSNSSSKNHSPSKSNSRRSARTSSGRGGNLLSATSSPSASTTANKNVRACKCCFLTDHLLAQCPYRGKRPFEIRKEIQKRKQNYYDNVKDSSVSKVRRT</sequence>
<dbReference type="AlphaFoldDB" id="A0A1D2MVM6"/>
<feature type="region of interest" description="Disordered" evidence="1">
    <location>
        <begin position="240"/>
        <end position="316"/>
    </location>
</feature>
<feature type="compositionally biased region" description="Acidic residues" evidence="1">
    <location>
        <begin position="111"/>
        <end position="121"/>
    </location>
</feature>
<comment type="caution">
    <text evidence="2">The sequence shown here is derived from an EMBL/GenBank/DDBJ whole genome shotgun (WGS) entry which is preliminary data.</text>
</comment>
<proteinExistence type="predicted"/>
<feature type="region of interest" description="Disordered" evidence="1">
    <location>
        <begin position="71"/>
        <end position="134"/>
    </location>
</feature>
<accession>A0A1D2MVM6</accession>
<feature type="compositionally biased region" description="Low complexity" evidence="1">
    <location>
        <begin position="251"/>
        <end position="289"/>
    </location>
</feature>
<feature type="compositionally biased region" description="Low complexity" evidence="1">
    <location>
        <begin position="307"/>
        <end position="316"/>
    </location>
</feature>
<protein>
    <submittedName>
        <fullName evidence="2">Uncharacterized protein</fullName>
    </submittedName>
</protein>
<organism evidence="2 3">
    <name type="scientific">Orchesella cincta</name>
    <name type="common">Springtail</name>
    <name type="synonym">Podura cincta</name>
    <dbReference type="NCBI Taxonomy" id="48709"/>
    <lineage>
        <taxon>Eukaryota</taxon>
        <taxon>Metazoa</taxon>
        <taxon>Ecdysozoa</taxon>
        <taxon>Arthropoda</taxon>
        <taxon>Hexapoda</taxon>
        <taxon>Collembola</taxon>
        <taxon>Entomobryomorpha</taxon>
        <taxon>Entomobryoidea</taxon>
        <taxon>Orchesellidae</taxon>
        <taxon>Orchesellinae</taxon>
        <taxon>Orchesella</taxon>
    </lineage>
</organism>
<keyword evidence="3" id="KW-1185">Reference proteome</keyword>
<dbReference type="EMBL" id="LJIJ01000468">
    <property type="protein sequence ID" value="ODM97150.1"/>
    <property type="molecule type" value="Genomic_DNA"/>
</dbReference>
<evidence type="ECO:0000313" key="3">
    <source>
        <dbReference type="Proteomes" id="UP000094527"/>
    </source>
</evidence>
<evidence type="ECO:0000313" key="2">
    <source>
        <dbReference type="EMBL" id="ODM97150.1"/>
    </source>
</evidence>
<evidence type="ECO:0000256" key="1">
    <source>
        <dbReference type="SAM" id="MobiDB-lite"/>
    </source>
</evidence>
<dbReference type="Proteomes" id="UP000094527">
    <property type="component" value="Unassembled WGS sequence"/>
</dbReference>
<gene>
    <name evidence="2" type="ORF">Ocin01_09520</name>
</gene>